<feature type="compositionally biased region" description="Polar residues" evidence="2">
    <location>
        <begin position="923"/>
        <end position="937"/>
    </location>
</feature>
<feature type="compositionally biased region" description="Low complexity" evidence="2">
    <location>
        <begin position="973"/>
        <end position="986"/>
    </location>
</feature>
<protein>
    <submittedName>
        <fullName evidence="4">Serine/arginine repetitive matrix protein 2-like</fullName>
    </submittedName>
</protein>
<name>A0AAD8MGL2_9APIA</name>
<reference evidence="4" key="1">
    <citation type="submission" date="2023-02" db="EMBL/GenBank/DDBJ databases">
        <title>Genome of toxic invasive species Heracleum sosnowskyi carries increased number of genes despite the absence of recent whole-genome duplications.</title>
        <authorList>
            <person name="Schelkunov M."/>
            <person name="Shtratnikova V."/>
            <person name="Makarenko M."/>
            <person name="Klepikova A."/>
            <person name="Omelchenko D."/>
            <person name="Novikova G."/>
            <person name="Obukhova E."/>
            <person name="Bogdanov V."/>
            <person name="Penin A."/>
            <person name="Logacheva M."/>
        </authorList>
    </citation>
    <scope>NUCLEOTIDE SEQUENCE</scope>
    <source>
        <strain evidence="4">Hsosn_3</strain>
        <tissue evidence="4">Leaf</tissue>
    </source>
</reference>
<feature type="region of interest" description="Disordered" evidence="2">
    <location>
        <begin position="1"/>
        <end position="90"/>
    </location>
</feature>
<evidence type="ECO:0000256" key="1">
    <source>
        <dbReference type="PROSITE-ProRule" id="PRU00723"/>
    </source>
</evidence>
<gene>
    <name evidence="4" type="ORF">POM88_038229</name>
</gene>
<dbReference type="InterPro" id="IPR000571">
    <property type="entry name" value="Znf_CCCH"/>
</dbReference>
<feature type="compositionally biased region" description="Basic residues" evidence="2">
    <location>
        <begin position="558"/>
        <end position="608"/>
    </location>
</feature>
<feature type="region of interest" description="Disordered" evidence="2">
    <location>
        <begin position="1005"/>
        <end position="1099"/>
    </location>
</feature>
<feature type="compositionally biased region" description="Polar residues" evidence="2">
    <location>
        <begin position="802"/>
        <end position="828"/>
    </location>
</feature>
<feature type="compositionally biased region" description="Polar residues" evidence="2">
    <location>
        <begin position="1216"/>
        <end position="1228"/>
    </location>
</feature>
<feature type="compositionally biased region" description="Polar residues" evidence="2">
    <location>
        <begin position="897"/>
        <end position="908"/>
    </location>
</feature>
<proteinExistence type="predicted"/>
<feature type="compositionally biased region" description="Polar residues" evidence="2">
    <location>
        <begin position="1087"/>
        <end position="1099"/>
    </location>
</feature>
<dbReference type="Gene3D" id="3.30.1370.210">
    <property type="match status" value="1"/>
</dbReference>
<evidence type="ECO:0000259" key="3">
    <source>
        <dbReference type="PROSITE" id="PS50103"/>
    </source>
</evidence>
<keyword evidence="1" id="KW-0863">Zinc-finger</keyword>
<feature type="compositionally biased region" description="Basic and acidic residues" evidence="2">
    <location>
        <begin position="536"/>
        <end position="548"/>
    </location>
</feature>
<dbReference type="Proteomes" id="UP001237642">
    <property type="component" value="Unassembled WGS sequence"/>
</dbReference>
<reference evidence="4" key="2">
    <citation type="submission" date="2023-05" db="EMBL/GenBank/DDBJ databases">
        <authorList>
            <person name="Schelkunov M.I."/>
        </authorList>
    </citation>
    <scope>NUCLEOTIDE SEQUENCE</scope>
    <source>
        <strain evidence="4">Hsosn_3</strain>
        <tissue evidence="4">Leaf</tissue>
    </source>
</reference>
<feature type="compositionally biased region" description="Basic and acidic residues" evidence="2">
    <location>
        <begin position="520"/>
        <end position="529"/>
    </location>
</feature>
<keyword evidence="1" id="KW-0479">Metal-binding</keyword>
<feature type="region of interest" description="Disordered" evidence="2">
    <location>
        <begin position="419"/>
        <end position="661"/>
    </location>
</feature>
<dbReference type="InterPro" id="IPR052650">
    <property type="entry name" value="Zinc_finger_CCCH"/>
</dbReference>
<feature type="compositionally biased region" description="Polar residues" evidence="2">
    <location>
        <begin position="455"/>
        <end position="464"/>
    </location>
</feature>
<organism evidence="4 5">
    <name type="scientific">Heracleum sosnowskyi</name>
    <dbReference type="NCBI Taxonomy" id="360622"/>
    <lineage>
        <taxon>Eukaryota</taxon>
        <taxon>Viridiplantae</taxon>
        <taxon>Streptophyta</taxon>
        <taxon>Embryophyta</taxon>
        <taxon>Tracheophyta</taxon>
        <taxon>Spermatophyta</taxon>
        <taxon>Magnoliopsida</taxon>
        <taxon>eudicotyledons</taxon>
        <taxon>Gunneridae</taxon>
        <taxon>Pentapetalae</taxon>
        <taxon>asterids</taxon>
        <taxon>campanulids</taxon>
        <taxon>Apiales</taxon>
        <taxon>Apiaceae</taxon>
        <taxon>Apioideae</taxon>
        <taxon>apioid superclade</taxon>
        <taxon>Tordylieae</taxon>
        <taxon>Tordyliinae</taxon>
        <taxon>Heracleum</taxon>
    </lineage>
</organism>
<evidence type="ECO:0000313" key="4">
    <source>
        <dbReference type="EMBL" id="KAK1372137.1"/>
    </source>
</evidence>
<keyword evidence="5" id="KW-1185">Reference proteome</keyword>
<keyword evidence="1" id="KW-0862">Zinc</keyword>
<accession>A0AAD8MGL2</accession>
<feature type="compositionally biased region" description="Polar residues" evidence="2">
    <location>
        <begin position="43"/>
        <end position="60"/>
    </location>
</feature>
<feature type="domain" description="C3H1-type" evidence="3">
    <location>
        <begin position="623"/>
        <end position="650"/>
    </location>
</feature>
<dbReference type="PROSITE" id="PS50103">
    <property type="entry name" value="ZF_C3H1"/>
    <property type="match status" value="1"/>
</dbReference>
<feature type="compositionally biased region" description="Basic and acidic residues" evidence="2">
    <location>
        <begin position="470"/>
        <end position="507"/>
    </location>
</feature>
<feature type="compositionally biased region" description="Polar residues" evidence="2">
    <location>
        <begin position="324"/>
        <end position="340"/>
    </location>
</feature>
<feature type="zinc finger region" description="C3H1-type" evidence="1">
    <location>
        <begin position="623"/>
        <end position="650"/>
    </location>
</feature>
<feature type="region of interest" description="Disordered" evidence="2">
    <location>
        <begin position="768"/>
        <end position="937"/>
    </location>
</feature>
<feature type="region of interest" description="Disordered" evidence="2">
    <location>
        <begin position="1284"/>
        <end position="1321"/>
    </location>
</feature>
<feature type="compositionally biased region" description="Polar residues" evidence="2">
    <location>
        <begin position="252"/>
        <end position="264"/>
    </location>
</feature>
<evidence type="ECO:0000313" key="5">
    <source>
        <dbReference type="Proteomes" id="UP001237642"/>
    </source>
</evidence>
<sequence>MYGRGNFPPQHGPGPETSVSTSQPQQLVPPHLPPPPYLHGDRTQQSQMMEKAGISSSGQSYLVPLSLPPRPSQTQGHSAQMAHPFSSPQQNSLWTQNVQHVIPPLPPTFGRPPCSRSGSEMLLPPPPPRLQPPMLSQGQALYRGFIPSHLPGPVQGLQHTPLTQPPPPNHTPYTHGQFGSIGHPISQDPHKSSAGLLPPPLPPSPPPGPPPPPAASPPVTSPSSLSERPPIPPSSQSQSAGAQQHNVPQEDVQPSDSPARSVQVESLMDEGLTHSPADSNMDIEDEMIEIDENKRCSEIVDGKSVLVSSECEVEKELHEPHILANNSSPKESASRNTFFSDKSESADHSEDLKWPNAAAGVDYENISTELDKGTSAFKLLQDYASDDNSDSDHEPCIKDIASAPVYPSGESVAACLESEKGSDFMINETTKNPSESERGFGPSSEHGVSLDASIPSKSLDSSLVLQGPSKEVDTTTIMKDKRPDHNRRANQHDIKSGTSDKDFDQKSNRGSHVRPASDVGKTRKEDGKYDSTSQLKVDEFGRLVRESESGSDSDDLHHRRRHGKRGRIRSRSRSPHDRRRSPRRRRQKRSRSRSWSPKKARSRSRSPSRHGAQYGSDRTRRDKVPGPPCFDYQRGKCYRGASCRYSHSDSTKSDLSRGYRSKYQTVQLSPKKTGKSVHEHDEDKSQEMLLCGDLSGNSLGTLKDCSVDRKEIASVRNISDKDVELLISSVAESVRTREEAAQVQGTETSVGQKLQSNLVNQVLQNADHQPQPLDAPSTHDPETMPASKANLNPHYVPEPHLDTSSYQLHPATGSASKSLSSETFSTQHLRSEEPSPKNSYQPSQFLPPPPPTSQAANAPPQMPRDYIMMPQSSRYQSLPNPPDNLTPYQAPLPNHHASFSVSGNSAWNSLPPPPGRRYDNESTVHVSSSNGLPSSQFQENQLPLRNDFPPQVLVGPYSTGMHTYSQVGESHRQSYPPTQQPSQPLSHVVDNKSSALPTVTTTTQQFGGLSTVGEGGLPSLPGHGGQILSAEGSVRHQPMPSSAGSPASKMQSFGSNNLHSGEPLSSSSQRYSHLQQPLDALQHPTEKNVSVTGNPGETNSEISSYNSDYFQRNLPSHVPNFVGSRIPTYYNPYASTFEQPASLKVSSNVFSEDKAMPYNNTYGDPFSSSQVSADVRVVDSVDSKHVTGLTNSNQAVEKTLLNSAGDQYDPLFDSIEPSSNSFRTSNNDQKNDITDDSDMNMRLSGSNKPLDFAENTKQKEAEAVAVMSSLDNDEYGETAEAEVGAVENGSPSDPIDEANTAAGETEMDQVNTSGRSKKGKDSRSMKLFKGALADFVKEVLKPSWRQGNMSKEAFKTIVKKTVDKVSGAMKSHQIPKSQTKIDHYIDSSQRKLTKLVMGYVDKYVKV</sequence>
<dbReference type="GO" id="GO:0008270">
    <property type="term" value="F:zinc ion binding"/>
    <property type="evidence" value="ECO:0007669"/>
    <property type="project" value="UniProtKB-KW"/>
</dbReference>
<feature type="compositionally biased region" description="Polar residues" evidence="2">
    <location>
        <begin position="1039"/>
        <end position="1075"/>
    </location>
</feature>
<evidence type="ECO:0000256" key="2">
    <source>
        <dbReference type="SAM" id="MobiDB-lite"/>
    </source>
</evidence>
<feature type="compositionally biased region" description="Basic and acidic residues" evidence="2">
    <location>
        <begin position="341"/>
        <end position="353"/>
    </location>
</feature>
<comment type="caution">
    <text evidence="4">The sequence shown here is derived from an EMBL/GenBank/DDBJ whole genome shotgun (WGS) entry which is preliminary data.</text>
</comment>
<feature type="compositionally biased region" description="Pro residues" evidence="2">
    <location>
        <begin position="197"/>
        <end position="220"/>
    </location>
</feature>
<feature type="compositionally biased region" description="Low complexity" evidence="2">
    <location>
        <begin position="234"/>
        <end position="244"/>
    </location>
</feature>
<feature type="region of interest" description="Disordered" evidence="2">
    <location>
        <begin position="1214"/>
        <end position="1250"/>
    </location>
</feature>
<dbReference type="PANTHER" id="PTHR36886">
    <property type="entry name" value="PROTEIN FRIGIDA-ESSENTIAL 1"/>
    <property type="match status" value="1"/>
</dbReference>
<feature type="compositionally biased region" description="Basic and acidic residues" evidence="2">
    <location>
        <begin position="646"/>
        <end position="657"/>
    </location>
</feature>
<dbReference type="EMBL" id="JAUIZM010000008">
    <property type="protein sequence ID" value="KAK1372137.1"/>
    <property type="molecule type" value="Genomic_DNA"/>
</dbReference>
<feature type="region of interest" description="Disordered" evidence="2">
    <location>
        <begin position="954"/>
        <end position="989"/>
    </location>
</feature>
<feature type="region of interest" description="Disordered" evidence="2">
    <location>
        <begin position="318"/>
        <end position="353"/>
    </location>
</feature>
<feature type="region of interest" description="Disordered" evidence="2">
    <location>
        <begin position="102"/>
        <end position="283"/>
    </location>
</feature>
<dbReference type="PANTHER" id="PTHR36886:SF7">
    <property type="entry name" value="EXPRESSED PROTEIN"/>
    <property type="match status" value="1"/>
</dbReference>